<feature type="transmembrane region" description="Helical" evidence="1">
    <location>
        <begin position="132"/>
        <end position="150"/>
    </location>
</feature>
<keyword evidence="1" id="KW-1133">Transmembrane helix</keyword>
<accession>A0A439DBJ0</accession>
<reference evidence="2 3" key="1">
    <citation type="submission" date="2018-12" db="EMBL/GenBank/DDBJ databases">
        <title>Draft genome sequence of Xylaria grammica IHI A82.</title>
        <authorList>
            <person name="Buettner E."/>
            <person name="Kellner H."/>
        </authorList>
    </citation>
    <scope>NUCLEOTIDE SEQUENCE [LARGE SCALE GENOMIC DNA]</scope>
    <source>
        <strain evidence="2 3">IHI A82</strain>
    </source>
</reference>
<dbReference type="InterPro" id="IPR021514">
    <property type="entry name" value="DUF3176"/>
</dbReference>
<evidence type="ECO:0000313" key="3">
    <source>
        <dbReference type="Proteomes" id="UP000286045"/>
    </source>
</evidence>
<dbReference type="Pfam" id="PF11374">
    <property type="entry name" value="DUF3176"/>
    <property type="match status" value="1"/>
</dbReference>
<dbReference type="PANTHER" id="PTHR35394:SF5">
    <property type="entry name" value="DUF3176 DOMAIN-CONTAINING PROTEIN"/>
    <property type="match status" value="1"/>
</dbReference>
<protein>
    <submittedName>
        <fullName evidence="2">Uncharacterized protein</fullName>
    </submittedName>
</protein>
<sequence>MSMAATEMASTRHAAIREFGAKTVISDWRLEVASCLVAFISLLATIVTLFPHANNPLPQWPFHVSINTLLSIYTVVFKATLISVLSVCVAQLQWTWFSVARPLSDLLGYDEASRDAWGALKWLLNYRLREPLTAFAAFLMILSLAIDPFIQQLVVIRDCETPLREANATILPKTGSIENNETFNQWVIGTLESSYTNPSRVSSSLVCPTGNCTFPTQYSTLAYCSSCIDVSNKVSVHVTGSPQTEERYFTTLGSTGLFSPKFKTISSFSTANATLSTNMTFLNAKVNDVALEQRSRVGVLSDFEVSLLMSTNYFSTRRWDPFKTKKMKDGCLFRAGTPNFQYSLQCLFDQPVTANYIWDSDGNNVHPRAVSFSGAPQLLSIFNNGNISFRRVSGTFSNIADSMTDYVRTHGDRKYSAPAKGIAWHYATCLEVHWPWIIFPFALYICTVALLGAVAVSTSKSRRPIWKLSLLAWIYHGAARDFGPDSIPGLEVESMRERAKQHVVVLGGNDDLRIRMVEPVKEPMPDRS</sequence>
<dbReference type="Proteomes" id="UP000286045">
    <property type="component" value="Unassembled WGS sequence"/>
</dbReference>
<name>A0A439DBJ0_9PEZI</name>
<evidence type="ECO:0000313" key="2">
    <source>
        <dbReference type="EMBL" id="RWA11777.1"/>
    </source>
</evidence>
<dbReference type="STRING" id="363999.A0A439DBJ0"/>
<keyword evidence="3" id="KW-1185">Reference proteome</keyword>
<proteinExistence type="predicted"/>
<feature type="transmembrane region" description="Helical" evidence="1">
    <location>
        <begin position="70"/>
        <end position="92"/>
    </location>
</feature>
<dbReference type="EMBL" id="RYZI01000070">
    <property type="protein sequence ID" value="RWA11777.1"/>
    <property type="molecule type" value="Genomic_DNA"/>
</dbReference>
<feature type="transmembrane region" description="Helical" evidence="1">
    <location>
        <begin position="32"/>
        <end position="50"/>
    </location>
</feature>
<dbReference type="PANTHER" id="PTHR35394">
    <property type="entry name" value="DUF3176 DOMAIN-CONTAINING PROTEIN"/>
    <property type="match status" value="1"/>
</dbReference>
<keyword evidence="1" id="KW-0812">Transmembrane</keyword>
<evidence type="ECO:0000256" key="1">
    <source>
        <dbReference type="SAM" id="Phobius"/>
    </source>
</evidence>
<feature type="transmembrane region" description="Helical" evidence="1">
    <location>
        <begin position="434"/>
        <end position="456"/>
    </location>
</feature>
<comment type="caution">
    <text evidence="2">The sequence shown here is derived from an EMBL/GenBank/DDBJ whole genome shotgun (WGS) entry which is preliminary data.</text>
</comment>
<keyword evidence="1" id="KW-0472">Membrane</keyword>
<gene>
    <name evidence="2" type="ORF">EKO27_g3339</name>
</gene>
<organism evidence="2 3">
    <name type="scientific">Xylaria grammica</name>
    <dbReference type="NCBI Taxonomy" id="363999"/>
    <lineage>
        <taxon>Eukaryota</taxon>
        <taxon>Fungi</taxon>
        <taxon>Dikarya</taxon>
        <taxon>Ascomycota</taxon>
        <taxon>Pezizomycotina</taxon>
        <taxon>Sordariomycetes</taxon>
        <taxon>Xylariomycetidae</taxon>
        <taxon>Xylariales</taxon>
        <taxon>Xylariaceae</taxon>
        <taxon>Xylaria</taxon>
    </lineage>
</organism>
<dbReference type="AlphaFoldDB" id="A0A439DBJ0"/>